<name>A0AAW0UJ40_SCYPA</name>
<dbReference type="Proteomes" id="UP001487740">
    <property type="component" value="Unassembled WGS sequence"/>
</dbReference>
<sequence length="200" mass="21994">MRITKLRMCISNKYKPQTDLRDTADRTLVPSGMKTLTLVIGGCGSLTLLSLLLLQCPKECNYGLGHCVAKKQHCKYGWIEGKCRRSPCHCCVKVLSGRATSRLTANKPGVPEHGWWITGCCYHKSRRGRGSLLRRLSPSPASDLRDTAGRTLAPSGMKTFTLVIGGCSSLALLSLLLLQILDSIVYLHYSAVAMPQPRTY</sequence>
<dbReference type="AlphaFoldDB" id="A0AAW0UJ40"/>
<reference evidence="2 3" key="1">
    <citation type="submission" date="2023-03" db="EMBL/GenBank/DDBJ databases">
        <title>High-quality genome of Scylla paramamosain provides insights in environmental adaptation.</title>
        <authorList>
            <person name="Zhang L."/>
        </authorList>
    </citation>
    <scope>NUCLEOTIDE SEQUENCE [LARGE SCALE GENOMIC DNA]</scope>
    <source>
        <strain evidence="2">LZ_2023a</strain>
        <tissue evidence="2">Muscle</tissue>
    </source>
</reference>
<evidence type="ECO:0000313" key="2">
    <source>
        <dbReference type="EMBL" id="KAK8400167.1"/>
    </source>
</evidence>
<evidence type="ECO:0000256" key="1">
    <source>
        <dbReference type="SAM" id="Phobius"/>
    </source>
</evidence>
<keyword evidence="1" id="KW-1133">Transmembrane helix</keyword>
<dbReference type="EMBL" id="JARAKH010000010">
    <property type="protein sequence ID" value="KAK8400167.1"/>
    <property type="molecule type" value="Genomic_DNA"/>
</dbReference>
<evidence type="ECO:0000313" key="3">
    <source>
        <dbReference type="Proteomes" id="UP001487740"/>
    </source>
</evidence>
<keyword evidence="1" id="KW-0472">Membrane</keyword>
<organism evidence="2 3">
    <name type="scientific">Scylla paramamosain</name>
    <name type="common">Mud crab</name>
    <dbReference type="NCBI Taxonomy" id="85552"/>
    <lineage>
        <taxon>Eukaryota</taxon>
        <taxon>Metazoa</taxon>
        <taxon>Ecdysozoa</taxon>
        <taxon>Arthropoda</taxon>
        <taxon>Crustacea</taxon>
        <taxon>Multicrustacea</taxon>
        <taxon>Malacostraca</taxon>
        <taxon>Eumalacostraca</taxon>
        <taxon>Eucarida</taxon>
        <taxon>Decapoda</taxon>
        <taxon>Pleocyemata</taxon>
        <taxon>Brachyura</taxon>
        <taxon>Eubrachyura</taxon>
        <taxon>Portunoidea</taxon>
        <taxon>Portunidae</taxon>
        <taxon>Portuninae</taxon>
        <taxon>Scylla</taxon>
    </lineage>
</organism>
<accession>A0AAW0UJ40</accession>
<keyword evidence="1" id="KW-0812">Transmembrane</keyword>
<protein>
    <submittedName>
        <fullName evidence="2">Uncharacterized protein</fullName>
    </submittedName>
</protein>
<keyword evidence="3" id="KW-1185">Reference proteome</keyword>
<proteinExistence type="predicted"/>
<comment type="caution">
    <text evidence="2">The sequence shown here is derived from an EMBL/GenBank/DDBJ whole genome shotgun (WGS) entry which is preliminary data.</text>
</comment>
<gene>
    <name evidence="2" type="ORF">O3P69_003097</name>
</gene>
<feature type="transmembrane region" description="Helical" evidence="1">
    <location>
        <begin position="160"/>
        <end position="181"/>
    </location>
</feature>